<keyword evidence="1" id="KW-0812">Transmembrane</keyword>
<keyword evidence="1" id="KW-0472">Membrane</keyword>
<accession>A0A5C1A897</accession>
<dbReference type="Proteomes" id="UP000324974">
    <property type="component" value="Chromosome"/>
</dbReference>
<dbReference type="EMBL" id="CP042425">
    <property type="protein sequence ID" value="QEL13992.1"/>
    <property type="molecule type" value="Genomic_DNA"/>
</dbReference>
<name>A0A5C1A897_9BACT</name>
<evidence type="ECO:0000313" key="3">
    <source>
        <dbReference type="Proteomes" id="UP000324974"/>
    </source>
</evidence>
<keyword evidence="1" id="KW-1133">Transmembrane helix</keyword>
<dbReference type="AlphaFoldDB" id="A0A5C1A897"/>
<gene>
    <name evidence="2" type="ORF">PX52LOC_00853</name>
</gene>
<sequence>MSDGYRKRRPKRRRSSNPAGMVVAFLALGAVAVGLGVGIQFLSSRPAPQAPAGGEPGLFPGFPIPNVPAIAAPNLLPTKVTAENFKLLRTGFTLAQVEAVLGPGRPATRADLAAIFGDHAPAFPKPDDIRTPWENGVFFGAAYAWADGTNIILVQFLGAPTQGGRLGGKLLRTPEGTLSQFGG</sequence>
<feature type="transmembrane region" description="Helical" evidence="1">
    <location>
        <begin position="21"/>
        <end position="42"/>
    </location>
</feature>
<organism evidence="2 3">
    <name type="scientific">Limnoglobus roseus</name>
    <dbReference type="NCBI Taxonomy" id="2598579"/>
    <lineage>
        <taxon>Bacteria</taxon>
        <taxon>Pseudomonadati</taxon>
        <taxon>Planctomycetota</taxon>
        <taxon>Planctomycetia</taxon>
        <taxon>Gemmatales</taxon>
        <taxon>Gemmataceae</taxon>
        <taxon>Limnoglobus</taxon>
    </lineage>
</organism>
<dbReference type="RefSeq" id="WP_149108916.1">
    <property type="nucleotide sequence ID" value="NZ_CP042425.1"/>
</dbReference>
<evidence type="ECO:0000256" key="1">
    <source>
        <dbReference type="SAM" id="Phobius"/>
    </source>
</evidence>
<reference evidence="3" key="1">
    <citation type="submission" date="2019-08" db="EMBL/GenBank/DDBJ databases">
        <title>Limnoglobus roseus gen. nov., sp. nov., a novel freshwater planctomycete with a giant genome from the family Gemmataceae.</title>
        <authorList>
            <person name="Kulichevskaya I.S."/>
            <person name="Naumoff D.G."/>
            <person name="Miroshnikov K."/>
            <person name="Ivanova A."/>
            <person name="Philippov D.A."/>
            <person name="Hakobyan A."/>
            <person name="Rijpstra I.C."/>
            <person name="Sinninghe Damste J.S."/>
            <person name="Liesack W."/>
            <person name="Dedysh S.N."/>
        </authorList>
    </citation>
    <scope>NUCLEOTIDE SEQUENCE [LARGE SCALE GENOMIC DNA]</scope>
    <source>
        <strain evidence="3">PX52</strain>
    </source>
</reference>
<proteinExistence type="predicted"/>
<protein>
    <submittedName>
        <fullName evidence="2">Uncharacterized protein</fullName>
    </submittedName>
</protein>
<keyword evidence="3" id="KW-1185">Reference proteome</keyword>
<dbReference type="KEGG" id="lrs:PX52LOC_00853"/>
<evidence type="ECO:0000313" key="2">
    <source>
        <dbReference type="EMBL" id="QEL13992.1"/>
    </source>
</evidence>